<comment type="caution">
    <text evidence="2">The sequence shown here is derived from an EMBL/GenBank/DDBJ whole genome shotgun (WGS) entry which is preliminary data.</text>
</comment>
<evidence type="ECO:0000256" key="1">
    <source>
        <dbReference type="SAM" id="Phobius"/>
    </source>
</evidence>
<keyword evidence="1" id="KW-1133">Transmembrane helix</keyword>
<dbReference type="EMBL" id="VSSQ01063576">
    <property type="protein sequence ID" value="MPN16595.1"/>
    <property type="molecule type" value="Genomic_DNA"/>
</dbReference>
<reference evidence="2" key="1">
    <citation type="submission" date="2019-08" db="EMBL/GenBank/DDBJ databases">
        <authorList>
            <person name="Kucharzyk K."/>
            <person name="Murdoch R.W."/>
            <person name="Higgins S."/>
            <person name="Loffler F."/>
        </authorList>
    </citation>
    <scope>NUCLEOTIDE SEQUENCE</scope>
</reference>
<name>A0A645FQ90_9ZZZZ</name>
<keyword evidence="1" id="KW-0812">Transmembrane</keyword>
<sequence length="224" mass="24672">MAGTYIRAGLWLISTPKSPIIDFVTPTTVTLIGDAFEPIFKLFPTASSYPKRSFADTSSKITIFFPSRYSLSLKGLPYTNSIFCIIKPSVLVPVILALLLRVSDTATPCFDILGAIYLTVSTLLLICLMSSKVIESLLEALVPSTEIFIVDEPIFSNSPVMVLCPPCPSATIAITELIPIIIPNIVKKERILFEIILSTAILKFSDKLLIKFIIHTPSIIKFYP</sequence>
<protein>
    <submittedName>
        <fullName evidence="2">Uncharacterized protein</fullName>
    </submittedName>
</protein>
<accession>A0A645FQ90</accession>
<feature type="transmembrane region" description="Helical" evidence="1">
    <location>
        <begin position="112"/>
        <end position="129"/>
    </location>
</feature>
<organism evidence="2">
    <name type="scientific">bioreactor metagenome</name>
    <dbReference type="NCBI Taxonomy" id="1076179"/>
    <lineage>
        <taxon>unclassified sequences</taxon>
        <taxon>metagenomes</taxon>
        <taxon>ecological metagenomes</taxon>
    </lineage>
</organism>
<evidence type="ECO:0000313" key="2">
    <source>
        <dbReference type="EMBL" id="MPN16595.1"/>
    </source>
</evidence>
<proteinExistence type="predicted"/>
<gene>
    <name evidence="2" type="ORF">SDC9_163940</name>
</gene>
<keyword evidence="1" id="KW-0472">Membrane</keyword>
<feature type="transmembrane region" description="Helical" evidence="1">
    <location>
        <begin position="78"/>
        <end position="100"/>
    </location>
</feature>
<dbReference type="AlphaFoldDB" id="A0A645FQ90"/>